<dbReference type="Proteomes" id="UP000030300">
    <property type="component" value="Chromosome"/>
</dbReference>
<dbReference type="AlphaFoldDB" id="A0A0A1DKI5"/>
<dbReference type="RefSeq" id="WP_038678256.1">
    <property type="nucleotide sequence ID" value="NZ_BJMC01000008.1"/>
</dbReference>
<dbReference type="OrthoDB" id="3463714at2"/>
<reference evidence="1 2" key="1">
    <citation type="journal article" date="2015" name="Genome Announc.">
        <title>Complete Genome Sequence of Steroid-Transforming Nocardioides simplex VKM Ac-2033D.</title>
        <authorList>
            <person name="Shtratnikova V.Y."/>
            <person name="Schelkunov M.I."/>
            <person name="Pekov Y.A."/>
            <person name="Fokina V.V."/>
            <person name="Logacheva M.D."/>
            <person name="Sokolov S.L."/>
            <person name="Bragin E.Y."/>
            <person name="Ashapkin V.V."/>
            <person name="Donova M.V."/>
        </authorList>
    </citation>
    <scope>NUCLEOTIDE SEQUENCE [LARGE SCALE GENOMIC DNA]</scope>
    <source>
        <strain evidence="1 2">VKM Ac-2033D</strain>
    </source>
</reference>
<protein>
    <submittedName>
        <fullName evidence="1">Uncharacterized protein</fullName>
    </submittedName>
</protein>
<dbReference type="KEGG" id="psim:KR76_11000"/>
<dbReference type="EMBL" id="CP009896">
    <property type="protein sequence ID" value="AIY17147.1"/>
    <property type="molecule type" value="Genomic_DNA"/>
</dbReference>
<proteinExistence type="predicted"/>
<dbReference type="eggNOG" id="COG1287">
    <property type="taxonomic scope" value="Bacteria"/>
</dbReference>
<dbReference type="HOGENOM" id="CLU_033063_0_0_11"/>
<evidence type="ECO:0000313" key="2">
    <source>
        <dbReference type="Proteomes" id="UP000030300"/>
    </source>
</evidence>
<evidence type="ECO:0000313" key="1">
    <source>
        <dbReference type="EMBL" id="AIY17147.1"/>
    </source>
</evidence>
<gene>
    <name evidence="1" type="ORF">KR76_11000</name>
</gene>
<dbReference type="GeneID" id="96609417"/>
<name>A0A0A1DKI5_NOCSI</name>
<dbReference type="STRING" id="2045.KR76_11000"/>
<accession>A0A0A1DKI5</accession>
<keyword evidence="2" id="KW-1185">Reference proteome</keyword>
<organism evidence="1 2">
    <name type="scientific">Nocardioides simplex</name>
    <name type="common">Arthrobacter simplex</name>
    <dbReference type="NCBI Taxonomy" id="2045"/>
    <lineage>
        <taxon>Bacteria</taxon>
        <taxon>Bacillati</taxon>
        <taxon>Actinomycetota</taxon>
        <taxon>Actinomycetes</taxon>
        <taxon>Propionibacteriales</taxon>
        <taxon>Nocardioidaceae</taxon>
        <taxon>Pimelobacter</taxon>
    </lineage>
</organism>
<sequence>MPSVVPDRPAAPPAPRFPLLARVAPPLAGVLLAVLLVALVRRPFRAFDTYFHLRFGEEFRHDWSIAHPGQLSTASTADWVPTQWLAQVVLSWIADRAGTTGLVVTFAVLVAGFAAAVHLLLRRRTGPGTAVALTAVVVLGCLPSLSLRPQLLSYLFLVVVLVAWDRARESGRAPWPLVPLAWLWATCHGMWILGVGTAAVLAVAVCLERRPDRGSTLRLLAVPVGMLVAALLTPVGPRLLGAVALVSSRADHFEEWSAPALISVGAAPLTLLLVAAVVLMVRRREGARPYDLALLALGGGFAVYSGRTVPLALVVLAAVVAAELSALRATPRPPVRRPELAVVAALALAVVAVAPAQSLLDDPAADVRPFRDRLEALAPGSVVLTDRETGAVLLWTEPALDVPLHGYGDVYTDAELDRYDDLERLVPGWDATLARLSLTAALLPDDAPLAGGLRQAGWSVAQHAGDLVYLTPPPAG</sequence>